<feature type="region of interest" description="Disordered" evidence="12">
    <location>
        <begin position="629"/>
        <end position="667"/>
    </location>
</feature>
<dbReference type="GO" id="GO:0003677">
    <property type="term" value="F:DNA binding"/>
    <property type="evidence" value="ECO:0007669"/>
    <property type="project" value="InterPro"/>
</dbReference>
<keyword evidence="7" id="KW-0067">ATP-binding</keyword>
<comment type="subcellular location">
    <subcellularLocation>
        <location evidence="1">Cytoplasm</location>
    </subcellularLocation>
</comment>
<dbReference type="InterPro" id="IPR006935">
    <property type="entry name" value="Helicase/UvrB_N"/>
</dbReference>
<feature type="region of interest" description="Disordered" evidence="12">
    <location>
        <begin position="788"/>
        <end position="808"/>
    </location>
</feature>
<evidence type="ECO:0000259" key="15">
    <source>
        <dbReference type="PROSITE" id="PS51194"/>
    </source>
</evidence>
<comment type="similarity">
    <text evidence="2">Belongs to the UvrB family.</text>
</comment>
<evidence type="ECO:0000259" key="13">
    <source>
        <dbReference type="PROSITE" id="PS50151"/>
    </source>
</evidence>
<evidence type="ECO:0000256" key="9">
    <source>
        <dbReference type="ARBA" id="ARBA00023204"/>
    </source>
</evidence>
<evidence type="ECO:0000256" key="5">
    <source>
        <dbReference type="ARBA" id="ARBA00022763"/>
    </source>
</evidence>
<dbReference type="CDD" id="cd17916">
    <property type="entry name" value="DEXHc_UvrB"/>
    <property type="match status" value="1"/>
</dbReference>
<dbReference type="SUPFAM" id="SSF46600">
    <property type="entry name" value="C-terminal UvrC-binding domain of UvrB"/>
    <property type="match status" value="1"/>
</dbReference>
<dbReference type="GO" id="GO:0005737">
    <property type="term" value="C:cytoplasm"/>
    <property type="evidence" value="ECO:0007669"/>
    <property type="project" value="UniProtKB-SubCell"/>
</dbReference>
<keyword evidence="17" id="KW-1185">Reference proteome</keyword>
<feature type="domain" description="UVR" evidence="13">
    <location>
        <begin position="673"/>
        <end position="701"/>
    </location>
</feature>
<dbReference type="GO" id="GO:0005524">
    <property type="term" value="F:ATP binding"/>
    <property type="evidence" value="ECO:0007669"/>
    <property type="project" value="UniProtKB-KW"/>
</dbReference>
<dbReference type="PANTHER" id="PTHR24029">
    <property type="entry name" value="UVRABC SYSTEM PROTEIN B"/>
    <property type="match status" value="1"/>
</dbReference>
<evidence type="ECO:0000256" key="10">
    <source>
        <dbReference type="ARBA" id="ARBA00026033"/>
    </source>
</evidence>
<dbReference type="SMART" id="SM00487">
    <property type="entry name" value="DEXDc"/>
    <property type="match status" value="1"/>
</dbReference>
<dbReference type="InterPro" id="IPR004807">
    <property type="entry name" value="UvrB"/>
</dbReference>
<keyword evidence="3" id="KW-0963">Cytoplasm</keyword>
<dbReference type="Gene3D" id="4.10.860.10">
    <property type="entry name" value="UVR domain"/>
    <property type="match status" value="1"/>
</dbReference>
<evidence type="ECO:0000256" key="3">
    <source>
        <dbReference type="ARBA" id="ARBA00022490"/>
    </source>
</evidence>
<name>A0A9Q0BZI8_9POAL</name>
<dbReference type="GO" id="GO:0006289">
    <property type="term" value="P:nucleotide-excision repair"/>
    <property type="evidence" value="ECO:0007669"/>
    <property type="project" value="InterPro"/>
</dbReference>
<dbReference type="InterPro" id="IPR036876">
    <property type="entry name" value="UVR_dom_sf"/>
</dbReference>
<dbReference type="GO" id="GO:0004518">
    <property type="term" value="F:nuclease activity"/>
    <property type="evidence" value="ECO:0007669"/>
    <property type="project" value="UniProtKB-KW"/>
</dbReference>
<dbReference type="GO" id="GO:0016887">
    <property type="term" value="F:ATP hydrolysis activity"/>
    <property type="evidence" value="ECO:0007669"/>
    <property type="project" value="InterPro"/>
</dbReference>
<dbReference type="NCBIfam" id="TIGR00631">
    <property type="entry name" value="uvrb"/>
    <property type="match status" value="1"/>
</dbReference>
<dbReference type="InterPro" id="IPR014001">
    <property type="entry name" value="Helicase_ATP-bd"/>
</dbReference>
<sequence length="891" mass="99345">MRPVTDLERRVAPFDVQSEYQPSGDQPTAIAEIAERIGAGEKDVVLLGATGTGKTATVAWVAEKLQRPMLVMQPNKTLAAQFANELRQLFPENAVEYFVSYYDYYQPEAYVPQTDTYIEKDSSINEEVERLRHSATNSLLTRRDVIVVSTVSCIYGLGTPQEYVDRMLRLRVGDEMDRDAILRRLVEIQYTRNDMSFTRGTFRVRGDTLEIFPVYEEHAVRVEFFGDEVERLMALHPVTGDVISDDQELYVFPATHYVAGPERMERAIKGIEEELAEQTAHFQKNGQLLEAQRLQMRTSYDIEMMRQVGSCSGIENYSMHMDGRTRGSAPNTLLDYFPEDFVLVVDESHVAVPQIGGMYEGDMSRKRNLVDHGFRLPSAMDNRPLRWEEFVDRIGQTIYLSATPGDYELSRVPVDEHGGPDVVEQIIRPTGLVDPQVIVRPTKGQIDDLIEQINARTAKNERVLVTTLTKKMSEDLTDYLLEAGIRTRYLHSEVDTLKRIELLRELRMGEYDVLVGINLLREGLDLPEVSLVAILDADKAGFLRSDKSLIQTIGRAARNVSGEVHMYADTITPQMESAIEETNRRREKQIAYNLEHGVDPQPLRKKIADITDMLAREDETTQELLATWDGTQARGNKSKKAPTPGLRTLDKGQEQKDRESMPDLAGLPSSDLAELVQQLTEQMHTAAAELQFEVAARLRDEPGAAVTTGEELARRVRAAVFPRTRWREGYTPAEVDRFLAELAGALEAGRPVDAMVDSALFTPVRLTPGYDMDVVDTLLEDVVAESAGPAAPDVGPAGTRSTGEAAAASHTGARLASYVDSARFTMVRRGRRYAMRPVDDLLGDVREAALADQPTSSVAPSGLTTARLGEGYDADEVDRFLAGLGVAAPRT</sequence>
<evidence type="ECO:0000256" key="7">
    <source>
        <dbReference type="ARBA" id="ARBA00022840"/>
    </source>
</evidence>
<organism evidence="16 17">
    <name type="scientific">Rhynchospora breviuscula</name>
    <dbReference type="NCBI Taxonomy" id="2022672"/>
    <lineage>
        <taxon>Eukaryota</taxon>
        <taxon>Viridiplantae</taxon>
        <taxon>Streptophyta</taxon>
        <taxon>Embryophyta</taxon>
        <taxon>Tracheophyta</taxon>
        <taxon>Spermatophyta</taxon>
        <taxon>Magnoliopsida</taxon>
        <taxon>Liliopsida</taxon>
        <taxon>Poales</taxon>
        <taxon>Cyperaceae</taxon>
        <taxon>Cyperoideae</taxon>
        <taxon>Rhynchosporeae</taxon>
        <taxon>Rhynchospora</taxon>
    </lineage>
</organism>
<gene>
    <name evidence="16" type="ORF">LUZ63_020533</name>
</gene>
<keyword evidence="5" id="KW-0227">DNA damage</keyword>
<evidence type="ECO:0000256" key="6">
    <source>
        <dbReference type="ARBA" id="ARBA00022769"/>
    </source>
</evidence>
<dbReference type="PROSITE" id="PS51192">
    <property type="entry name" value="HELICASE_ATP_BIND_1"/>
    <property type="match status" value="1"/>
</dbReference>
<dbReference type="Pfam" id="PF17757">
    <property type="entry name" value="UvrB_inter"/>
    <property type="match status" value="1"/>
</dbReference>
<dbReference type="Gene3D" id="3.40.50.300">
    <property type="entry name" value="P-loop containing nucleotide triphosphate hydrolases"/>
    <property type="match status" value="3"/>
</dbReference>
<dbReference type="PROSITE" id="PS51194">
    <property type="entry name" value="HELICASE_CTER"/>
    <property type="match status" value="1"/>
</dbReference>
<keyword evidence="8" id="KW-0267">Excision nuclease</keyword>
<dbReference type="InterPro" id="IPR027417">
    <property type="entry name" value="P-loop_NTPase"/>
</dbReference>
<dbReference type="Proteomes" id="UP001151287">
    <property type="component" value="Unassembled WGS sequence"/>
</dbReference>
<dbReference type="HAMAP" id="MF_00204">
    <property type="entry name" value="UvrB"/>
    <property type="match status" value="1"/>
</dbReference>
<dbReference type="SUPFAM" id="SSF52540">
    <property type="entry name" value="P-loop containing nucleoside triphosphate hydrolases"/>
    <property type="match status" value="2"/>
</dbReference>
<dbReference type="NCBIfam" id="NF003673">
    <property type="entry name" value="PRK05298.1"/>
    <property type="match status" value="1"/>
</dbReference>
<dbReference type="SMART" id="SM00490">
    <property type="entry name" value="HELICc"/>
    <property type="match status" value="1"/>
</dbReference>
<proteinExistence type="inferred from homology"/>
<dbReference type="Pfam" id="PF00271">
    <property type="entry name" value="Helicase_C"/>
    <property type="match status" value="1"/>
</dbReference>
<feature type="compositionally biased region" description="Basic and acidic residues" evidence="12">
    <location>
        <begin position="648"/>
        <end position="661"/>
    </location>
</feature>
<dbReference type="EMBL" id="JAMQYH010000041">
    <property type="protein sequence ID" value="KAJ1684240.1"/>
    <property type="molecule type" value="Genomic_DNA"/>
</dbReference>
<dbReference type="Pfam" id="PF12344">
    <property type="entry name" value="UvrB"/>
    <property type="match status" value="1"/>
</dbReference>
<evidence type="ECO:0000256" key="4">
    <source>
        <dbReference type="ARBA" id="ARBA00022741"/>
    </source>
</evidence>
<accession>A0A9Q0BZI8</accession>
<evidence type="ECO:0000256" key="2">
    <source>
        <dbReference type="ARBA" id="ARBA00008533"/>
    </source>
</evidence>
<feature type="compositionally biased region" description="Low complexity" evidence="12">
    <location>
        <begin position="788"/>
        <end position="798"/>
    </location>
</feature>
<comment type="subunit">
    <text evidence="10">Forms a heterotetramer with UvrA during the search for lesions. Interacts with UvrC in an incision complex.</text>
</comment>
<dbReference type="InterPro" id="IPR001943">
    <property type="entry name" value="UVR_dom"/>
</dbReference>
<dbReference type="InterPro" id="IPR001650">
    <property type="entry name" value="Helicase_C-like"/>
</dbReference>
<evidence type="ECO:0000256" key="12">
    <source>
        <dbReference type="SAM" id="MobiDB-lite"/>
    </source>
</evidence>
<evidence type="ECO:0000259" key="14">
    <source>
        <dbReference type="PROSITE" id="PS51192"/>
    </source>
</evidence>
<keyword evidence="9" id="KW-0234">DNA repair</keyword>
<dbReference type="NCBIfam" id="TIGR03544">
    <property type="entry name" value="DivI1A_domain"/>
    <property type="match status" value="1"/>
</dbReference>
<evidence type="ECO:0000256" key="8">
    <source>
        <dbReference type="ARBA" id="ARBA00022881"/>
    </source>
</evidence>
<feature type="domain" description="Helicase ATP-binding" evidence="14">
    <location>
        <begin position="35"/>
        <end position="168"/>
    </location>
</feature>
<dbReference type="PANTHER" id="PTHR24029:SF0">
    <property type="entry name" value="UVRABC SYSTEM PROTEIN B"/>
    <property type="match status" value="1"/>
</dbReference>
<dbReference type="Pfam" id="PF04851">
    <property type="entry name" value="ResIII"/>
    <property type="match status" value="1"/>
</dbReference>
<feature type="domain" description="Helicase C-terminal" evidence="15">
    <location>
        <begin position="445"/>
        <end position="611"/>
    </location>
</feature>
<dbReference type="InterPro" id="IPR019933">
    <property type="entry name" value="DivIVA_domain"/>
</dbReference>
<dbReference type="InterPro" id="IPR024759">
    <property type="entry name" value="UvrB_YAD/RRR_dom"/>
</dbReference>
<evidence type="ECO:0000313" key="17">
    <source>
        <dbReference type="Proteomes" id="UP001151287"/>
    </source>
</evidence>
<evidence type="ECO:0000313" key="16">
    <source>
        <dbReference type="EMBL" id="KAJ1684240.1"/>
    </source>
</evidence>
<dbReference type="Pfam" id="PF02151">
    <property type="entry name" value="UVR"/>
    <property type="match status" value="1"/>
</dbReference>
<protein>
    <recommendedName>
        <fullName evidence="11">UvrABC system protein B</fullName>
    </recommendedName>
</protein>
<dbReference type="CDD" id="cd18790">
    <property type="entry name" value="SF2_C_UvrB"/>
    <property type="match status" value="1"/>
</dbReference>
<dbReference type="InterPro" id="IPR041471">
    <property type="entry name" value="UvrB_inter"/>
</dbReference>
<reference evidence="16" key="1">
    <citation type="journal article" date="2022" name="Cell">
        <title>Repeat-based holocentromeres influence genome architecture and karyotype evolution.</title>
        <authorList>
            <person name="Hofstatter P.G."/>
            <person name="Thangavel G."/>
            <person name="Lux T."/>
            <person name="Neumann P."/>
            <person name="Vondrak T."/>
            <person name="Novak P."/>
            <person name="Zhang M."/>
            <person name="Costa L."/>
            <person name="Castellani M."/>
            <person name="Scott A."/>
            <person name="Toegelov H."/>
            <person name="Fuchs J."/>
            <person name="Mata-Sucre Y."/>
            <person name="Dias Y."/>
            <person name="Vanzela A.L.L."/>
            <person name="Huettel B."/>
            <person name="Almeida C.C.S."/>
            <person name="Simkova H."/>
            <person name="Souza G."/>
            <person name="Pedrosa-Harand A."/>
            <person name="Macas J."/>
            <person name="Mayer K.F.X."/>
            <person name="Houben A."/>
            <person name="Marques A."/>
        </authorList>
    </citation>
    <scope>NUCLEOTIDE SEQUENCE</scope>
    <source>
        <strain evidence="16">RhyBre1mFocal</strain>
    </source>
</reference>
<dbReference type="OrthoDB" id="16911at2759"/>
<dbReference type="GO" id="GO:0009380">
    <property type="term" value="C:excinuclease repair complex"/>
    <property type="evidence" value="ECO:0007669"/>
    <property type="project" value="InterPro"/>
</dbReference>
<evidence type="ECO:0000256" key="11">
    <source>
        <dbReference type="ARBA" id="ARBA00029504"/>
    </source>
</evidence>
<keyword evidence="4" id="KW-0547">Nucleotide-binding</keyword>
<comment type="caution">
    <text evidence="16">The sequence shown here is derived from an EMBL/GenBank/DDBJ whole genome shotgun (WGS) entry which is preliminary data.</text>
</comment>
<dbReference type="PROSITE" id="PS50151">
    <property type="entry name" value="UVR"/>
    <property type="match status" value="1"/>
</dbReference>
<keyword evidence="6" id="KW-0228">DNA excision</keyword>
<evidence type="ECO:0000256" key="1">
    <source>
        <dbReference type="ARBA" id="ARBA00004496"/>
    </source>
</evidence>
<dbReference type="AlphaFoldDB" id="A0A9Q0BZI8"/>